<keyword evidence="6" id="KW-1185">Reference proteome</keyword>
<sequence>MSSSWLARKFGETVPAQILSSHHDSEVRDDMLLTNILDLFVGGSETLNSSILWFVYGMAAFPDVQKKIRQEILEVVGPGERPEFLHMRCMPYATASIMELMRWKTIGPLDKR</sequence>
<evidence type="ECO:0000313" key="6">
    <source>
        <dbReference type="Proteomes" id="UP000499080"/>
    </source>
</evidence>
<dbReference type="OrthoDB" id="1055148at2759"/>
<proteinExistence type="inferred from homology"/>
<dbReference type="AlphaFoldDB" id="A0A4Y1ZVD6"/>
<dbReference type="GO" id="GO:0006805">
    <property type="term" value="P:xenobiotic metabolic process"/>
    <property type="evidence" value="ECO:0007669"/>
    <property type="project" value="TreeGrafter"/>
</dbReference>
<evidence type="ECO:0000256" key="4">
    <source>
        <dbReference type="ARBA" id="ARBA00023033"/>
    </source>
</evidence>
<dbReference type="EMBL" id="BGPR01078364">
    <property type="protein sequence ID" value="GBL70105.1"/>
    <property type="molecule type" value="Genomic_DNA"/>
</dbReference>
<keyword evidence="4" id="KW-0560">Oxidoreductase</keyword>
<name>A0A4Y1ZVD6_ARAVE</name>
<dbReference type="GO" id="GO:0005506">
    <property type="term" value="F:iron ion binding"/>
    <property type="evidence" value="ECO:0007669"/>
    <property type="project" value="InterPro"/>
</dbReference>
<dbReference type="PANTHER" id="PTHR24300:SF375">
    <property type="entry name" value="CYTOCHROME P450 FAMILY"/>
    <property type="match status" value="1"/>
</dbReference>
<dbReference type="GO" id="GO:0005737">
    <property type="term" value="C:cytoplasm"/>
    <property type="evidence" value="ECO:0007669"/>
    <property type="project" value="TreeGrafter"/>
</dbReference>
<dbReference type="GO" id="GO:0020037">
    <property type="term" value="F:heme binding"/>
    <property type="evidence" value="ECO:0007669"/>
    <property type="project" value="InterPro"/>
</dbReference>
<dbReference type="Gene3D" id="1.10.630.10">
    <property type="entry name" value="Cytochrome P450"/>
    <property type="match status" value="1"/>
</dbReference>
<dbReference type="GO" id="GO:0006082">
    <property type="term" value="P:organic acid metabolic process"/>
    <property type="evidence" value="ECO:0007669"/>
    <property type="project" value="TreeGrafter"/>
</dbReference>
<reference evidence="5 6" key="1">
    <citation type="journal article" date="2019" name="Sci. Rep.">
        <title>Orb-weaving spider Araneus ventricosus genome elucidates the spidroin gene catalogue.</title>
        <authorList>
            <person name="Kono N."/>
            <person name="Nakamura H."/>
            <person name="Ohtoshi R."/>
            <person name="Moran D.A.P."/>
            <person name="Shinohara A."/>
            <person name="Yoshida Y."/>
            <person name="Fujiwara M."/>
            <person name="Mori M."/>
            <person name="Tomita M."/>
            <person name="Arakawa K."/>
        </authorList>
    </citation>
    <scope>NUCLEOTIDE SEQUENCE [LARGE SCALE GENOMIC DNA]</scope>
</reference>
<dbReference type="Proteomes" id="UP000499080">
    <property type="component" value="Unassembled WGS sequence"/>
</dbReference>
<dbReference type="SUPFAM" id="SSF48264">
    <property type="entry name" value="Cytochrome P450"/>
    <property type="match status" value="1"/>
</dbReference>
<dbReference type="InterPro" id="IPR002401">
    <property type="entry name" value="Cyt_P450_E_grp-I"/>
</dbReference>
<comment type="caution">
    <text evidence="5">The sequence shown here is derived from an EMBL/GenBank/DDBJ whole genome shotgun (WGS) entry which is preliminary data.</text>
</comment>
<evidence type="ECO:0000256" key="3">
    <source>
        <dbReference type="ARBA" id="ARBA00023004"/>
    </source>
</evidence>
<evidence type="ECO:0000313" key="5">
    <source>
        <dbReference type="EMBL" id="GBL70105.1"/>
    </source>
</evidence>
<evidence type="ECO:0000256" key="1">
    <source>
        <dbReference type="ARBA" id="ARBA00010617"/>
    </source>
</evidence>
<keyword evidence="4" id="KW-0503">Monooxygenase</keyword>
<dbReference type="PANTHER" id="PTHR24300">
    <property type="entry name" value="CYTOCHROME P450 508A4-RELATED"/>
    <property type="match status" value="1"/>
</dbReference>
<dbReference type="PRINTS" id="PR00463">
    <property type="entry name" value="EP450I"/>
</dbReference>
<dbReference type="InterPro" id="IPR050182">
    <property type="entry name" value="Cytochrome_P450_fam2"/>
</dbReference>
<protein>
    <submittedName>
        <fullName evidence="5">Uncharacterized protein</fullName>
    </submittedName>
</protein>
<accession>A0A4Y1ZVD6</accession>
<organism evidence="5 6">
    <name type="scientific">Araneus ventricosus</name>
    <name type="common">Orbweaver spider</name>
    <name type="synonym">Epeira ventricosa</name>
    <dbReference type="NCBI Taxonomy" id="182803"/>
    <lineage>
        <taxon>Eukaryota</taxon>
        <taxon>Metazoa</taxon>
        <taxon>Ecdysozoa</taxon>
        <taxon>Arthropoda</taxon>
        <taxon>Chelicerata</taxon>
        <taxon>Arachnida</taxon>
        <taxon>Araneae</taxon>
        <taxon>Araneomorphae</taxon>
        <taxon>Entelegynae</taxon>
        <taxon>Araneoidea</taxon>
        <taxon>Araneidae</taxon>
        <taxon>Araneus</taxon>
    </lineage>
</organism>
<comment type="similarity">
    <text evidence="1">Belongs to the cytochrome P450 family.</text>
</comment>
<dbReference type="InterPro" id="IPR001128">
    <property type="entry name" value="Cyt_P450"/>
</dbReference>
<keyword evidence="2" id="KW-0479">Metal-binding</keyword>
<evidence type="ECO:0000256" key="2">
    <source>
        <dbReference type="ARBA" id="ARBA00022723"/>
    </source>
</evidence>
<dbReference type="Pfam" id="PF00067">
    <property type="entry name" value="p450"/>
    <property type="match status" value="1"/>
</dbReference>
<dbReference type="InterPro" id="IPR036396">
    <property type="entry name" value="Cyt_P450_sf"/>
</dbReference>
<gene>
    <name evidence="5" type="ORF">AVEN_105461_1</name>
</gene>
<keyword evidence="3" id="KW-0408">Iron</keyword>
<dbReference type="GO" id="GO:0016712">
    <property type="term" value="F:oxidoreductase activity, acting on paired donors, with incorporation or reduction of molecular oxygen, reduced flavin or flavoprotein as one donor, and incorporation of one atom of oxygen"/>
    <property type="evidence" value="ECO:0007669"/>
    <property type="project" value="TreeGrafter"/>
</dbReference>